<evidence type="ECO:0000256" key="1">
    <source>
        <dbReference type="ARBA" id="ARBA00004651"/>
    </source>
</evidence>
<feature type="transmembrane region" description="Helical" evidence="10">
    <location>
        <begin position="666"/>
        <end position="688"/>
    </location>
</feature>
<feature type="transmembrane region" description="Helical" evidence="10">
    <location>
        <begin position="694"/>
        <end position="710"/>
    </location>
</feature>
<feature type="transmembrane region" description="Helical" evidence="10">
    <location>
        <begin position="159"/>
        <end position="186"/>
    </location>
</feature>
<feature type="transmembrane region" description="Helical" evidence="10">
    <location>
        <begin position="1028"/>
        <end position="1051"/>
    </location>
</feature>
<feature type="transmembrane region" description="Helical" evidence="10">
    <location>
        <begin position="109"/>
        <end position="129"/>
    </location>
</feature>
<feature type="transmembrane region" description="Helical" evidence="10">
    <location>
        <begin position="1254"/>
        <end position="1272"/>
    </location>
</feature>
<feature type="domain" description="Piezo non-specific cation channel cap" evidence="11">
    <location>
        <begin position="1495"/>
        <end position="1755"/>
    </location>
</feature>
<evidence type="ECO:0000256" key="4">
    <source>
        <dbReference type="ARBA" id="ARBA00022475"/>
    </source>
</evidence>
<dbReference type="Proteomes" id="UP000887569">
    <property type="component" value="Unplaced"/>
</dbReference>
<dbReference type="Pfam" id="PF12166">
    <property type="entry name" value="Piezo_cap"/>
    <property type="match status" value="1"/>
</dbReference>
<protein>
    <submittedName>
        <fullName evidence="17">Piezo non-specific cation channel R-Ras-binding domain-containing protein</fullName>
    </submittedName>
</protein>
<reference evidence="17" key="1">
    <citation type="submission" date="2022-11" db="UniProtKB">
        <authorList>
            <consortium name="WormBaseParasite"/>
        </authorList>
    </citation>
    <scope>IDENTIFICATION</scope>
</reference>
<keyword evidence="4" id="KW-1003">Cell membrane</keyword>
<dbReference type="Pfam" id="PF24874">
    <property type="entry name" value="Piezo_THU9_anchor"/>
    <property type="match status" value="1"/>
</dbReference>
<feature type="domain" description="Piezo transmembrane helical unit" evidence="13">
    <location>
        <begin position="1037"/>
        <end position="1158"/>
    </location>
</feature>
<feature type="transmembrane region" description="Helical" evidence="10">
    <location>
        <begin position="54"/>
        <end position="72"/>
    </location>
</feature>
<keyword evidence="3" id="KW-0813">Transport</keyword>
<feature type="transmembrane region" description="Helical" evidence="10">
    <location>
        <begin position="1082"/>
        <end position="1100"/>
    </location>
</feature>
<feature type="transmembrane region" description="Helical" evidence="10">
    <location>
        <begin position="1212"/>
        <end position="1234"/>
    </location>
</feature>
<feature type="transmembrane region" description="Helical" evidence="10">
    <location>
        <begin position="521"/>
        <end position="549"/>
    </location>
</feature>
<evidence type="ECO:0000256" key="3">
    <source>
        <dbReference type="ARBA" id="ARBA00022448"/>
    </source>
</evidence>
<sequence length="1763" mass="201855">MGPRNALSTKVFGLLLLGIASISSQSAYHLSLFITSLILNAAFAFRRNFPSSQLTLNFCTFYVLTHLLLQFLAQIPFIRGFATESICSIFGVCKLYCLLDDAKDTCKGAFWSVYLGCFAEFCLALLLIWDRRVTVLSVDCDNERVYTPKHFYLLSPVALITWALLFPSWLSLVWLLASWLIFSLIAERRHRLSVAPFLITYASFLLLAEYICSLCSFDAVVIEKIGLRSSLGSANFYSLFCKWLLCMPFYIMRYLDGCPSQGTVDTCVRRVSVAFDSGNRFEWITPFICLFACILYVCFYYLYSLIYGEWRSMHTNVWISKEVASLISALWLPIIFILLLIFLHVKRFESSPDVSWRPSSPLSIAIAAHYDNLLSLFLCTFAALNISAVGLMLLLLSTVIFVSTPTVCTVANCAASVLLALLWLFSFLSSAIQLPVLVFPTDCQRAFLIDRNTAQWIGFWPEQTWPVIALLLMISLRCVFGADRTQWLSEIKRSNADEDISSLIKFLAKYSMHKFGVEVSLIYGVILVCAHHDVYGLLLLTSIALLRVISRRRQALLWPAYSRFFLVLLIIEYVSALGCPHQFSKCSEHFWNGWPESLQKYFLLPSSISSCPIIIADYIFILLVLVQKDVFTRDKDHPGGDNAPLSHPLQTIPSMYKDFISTKGNLVAYVHSAIFLYSHWITLVLVVVCCIEGGSIFAFAYLITVFALLWKGTELYAAQPFHKFTASWNRLVYYNLVVLAIKALYLNTMCEFGWIAPCWLERVLGVHCVASNCVLRGGYSTLFFDILCFAALVYQMRIFNSYYFQHVIVDYRADRILGSRGAELLLEVKQREARKSERRLHCNVSWIETVVAEEDREMPASCGPLPRSHEEIKRSGYYHQTSERFFPKWLGSYEDETGRERCLSSALNGTSDMPITAMDDSTMVEKTVEVLDSVRVTAIHLLQLVNNPEWLFRISKGHAYIAHVLENDKRCIKEILHERLLSSDSCEKLESLRGELSLRDDFQSIASSEALWNEALDKWRAIHPAFKFLYCVSHTVMAQSELVCFVLMLVLHLSKPSLLTFPFPLMVFAWGALCIPRPPQIFWIFSAFYVQFIIIFRLLFQNEMIPAWSSAANPDGGNPLRFSRLLAMDASANGTYWDVVLLSMLFLHRYKLLRLGMWGDDRHIRERGADFDFHLTEQGGQTDEQSNAKRRFSCGPFIKALLAKKPPSSIDWYPWMVSCDALCLVLISMFYSMIGQGGSGNVLLDVQASRLPRWFAYTLLVVFLIMIVDRWLYLSKRIVFRIAFYLLLVFLLHIAIFFFVPSITGRSVTWNGAAIALYLIKCAYLLMSAWHIRNGYPSVVNQNILTENYGLARLLILKIYLNIPFLFELRTAMDWTFTSTALTMGDFIRMENYFNEVVAQNCWIQFDHWFDNYFATRRGRPTPTAGKFFKGVLSVIALIIIIMAPILLFAFLNSFGTRAPPERLKVTVAVEGYPTIYEMETLRDDMSHISTSTMQDLWETLSQKEDNDVRRSAFSFLSEYSNMDVFSVRLEWESLKEWTISSPAKQRLIKHLQTSKVVRVIFDIELEREHGSGQRKHRYSMAATLSISQARSLVDMLQGITAATNMTFPLPRFLLAPPLGDLGPAKAINLALDTMESTATWQYMETYWNIRLHEPLIVFVDRVIPSWISTVVGSGGMIAMYVAVVLVVGRFVREIVRTPLSNAMIEDLPNADNLLRLFQDIYVVREKRHFYLESRLYGKLLFIVRSPDTVIRWSRYRVKVKED</sequence>
<evidence type="ECO:0000256" key="7">
    <source>
        <dbReference type="ARBA" id="ARBA00023065"/>
    </source>
</evidence>
<evidence type="ECO:0000259" key="12">
    <source>
        <dbReference type="Pfam" id="PF15917"/>
    </source>
</evidence>
<comment type="similarity">
    <text evidence="2">Belongs to the PIEZO (TC 1.A.75) family.</text>
</comment>
<feature type="transmembrane region" description="Helical" evidence="10">
    <location>
        <begin position="1057"/>
        <end position="1075"/>
    </location>
</feature>
<feature type="transmembrane region" description="Helical" evidence="10">
    <location>
        <begin position="1667"/>
        <end position="1688"/>
    </location>
</feature>
<feature type="transmembrane region" description="Helical" evidence="10">
    <location>
        <begin position="12"/>
        <end position="42"/>
    </location>
</feature>
<feature type="transmembrane region" description="Helical" evidence="10">
    <location>
        <begin position="731"/>
        <end position="756"/>
    </location>
</feature>
<proteinExistence type="inferred from homology"/>
<evidence type="ECO:0000259" key="15">
    <source>
        <dbReference type="Pfam" id="PF24874"/>
    </source>
</evidence>
<feature type="transmembrane region" description="Helical" evidence="10">
    <location>
        <begin position="603"/>
        <end position="626"/>
    </location>
</feature>
<feature type="transmembrane region" description="Helical" evidence="10">
    <location>
        <begin position="373"/>
        <end position="402"/>
    </location>
</feature>
<dbReference type="InterPro" id="IPR031805">
    <property type="entry name" value="Piezo_TM25-28"/>
</dbReference>
<feature type="transmembrane region" description="Helical" evidence="10">
    <location>
        <begin position="561"/>
        <end position="583"/>
    </location>
</feature>
<feature type="transmembrane region" description="Helical" evidence="10">
    <location>
        <begin position="414"/>
        <end position="439"/>
    </location>
</feature>
<keyword evidence="8 10" id="KW-0472">Membrane</keyword>
<dbReference type="InterPro" id="IPR031334">
    <property type="entry name" value="Piezo_cap_dom"/>
</dbReference>
<evidence type="ECO:0000313" key="17">
    <source>
        <dbReference type="WBParaSite" id="PgR027_g070_t01"/>
    </source>
</evidence>
<feature type="domain" description="Piezo TM25-28" evidence="12">
    <location>
        <begin position="658"/>
        <end position="831"/>
    </location>
</feature>
<dbReference type="InterPro" id="IPR027272">
    <property type="entry name" value="Piezo"/>
</dbReference>
<dbReference type="Pfam" id="PF23188">
    <property type="entry name" value="THU_Piezo1"/>
    <property type="match status" value="1"/>
</dbReference>
<feature type="transmembrane region" description="Helical" evidence="10">
    <location>
        <begin position="1309"/>
        <end position="1327"/>
    </location>
</feature>
<evidence type="ECO:0000313" key="16">
    <source>
        <dbReference type="Proteomes" id="UP000887569"/>
    </source>
</evidence>
<feature type="transmembrane region" description="Helical" evidence="10">
    <location>
        <begin position="283"/>
        <end position="303"/>
    </location>
</feature>
<dbReference type="GO" id="GO:0005886">
    <property type="term" value="C:plasma membrane"/>
    <property type="evidence" value="ECO:0007669"/>
    <property type="project" value="UniProtKB-SubCell"/>
</dbReference>
<feature type="transmembrane region" description="Helical" evidence="10">
    <location>
        <begin position="776"/>
        <end position="794"/>
    </location>
</feature>
<feature type="transmembrane region" description="Helical" evidence="10">
    <location>
        <begin position="1284"/>
        <end position="1303"/>
    </location>
</feature>
<accession>A0A915B5G8</accession>
<evidence type="ECO:0000259" key="11">
    <source>
        <dbReference type="Pfam" id="PF12166"/>
    </source>
</evidence>
<evidence type="ECO:0000256" key="10">
    <source>
        <dbReference type="SAM" id="Phobius"/>
    </source>
</evidence>
<dbReference type="GO" id="GO:0008381">
    <property type="term" value="F:mechanosensitive monoatomic ion channel activity"/>
    <property type="evidence" value="ECO:0007669"/>
    <property type="project" value="InterPro"/>
</dbReference>
<dbReference type="Pfam" id="PF15917">
    <property type="entry name" value="Piezo_TM25-28"/>
    <property type="match status" value="1"/>
</dbReference>
<dbReference type="InterPro" id="IPR056768">
    <property type="entry name" value="THU_Piezo"/>
</dbReference>
<dbReference type="WBParaSite" id="PgR027_g070_t01">
    <property type="protein sequence ID" value="PgR027_g070_t01"/>
    <property type="gene ID" value="PgR027_g070"/>
</dbReference>
<dbReference type="GO" id="GO:0042391">
    <property type="term" value="P:regulation of membrane potential"/>
    <property type="evidence" value="ECO:0007669"/>
    <property type="project" value="TreeGrafter"/>
</dbReference>
<dbReference type="InterPro" id="IPR056770">
    <property type="entry name" value="Piezo_THU9_anchor"/>
</dbReference>
<feature type="transmembrane region" description="Helical" evidence="10">
    <location>
        <begin position="198"/>
        <end position="222"/>
    </location>
</feature>
<evidence type="ECO:0000256" key="6">
    <source>
        <dbReference type="ARBA" id="ARBA00022989"/>
    </source>
</evidence>
<evidence type="ECO:0000256" key="5">
    <source>
        <dbReference type="ARBA" id="ARBA00022692"/>
    </source>
</evidence>
<evidence type="ECO:0000259" key="14">
    <source>
        <dbReference type="Pfam" id="PF24871"/>
    </source>
</evidence>
<name>A0A915B5G8_PARUN</name>
<feature type="transmembrane region" description="Helical" evidence="10">
    <location>
        <begin position="234"/>
        <end position="252"/>
    </location>
</feature>
<evidence type="ECO:0000256" key="9">
    <source>
        <dbReference type="ARBA" id="ARBA00023303"/>
    </source>
</evidence>
<comment type="subcellular location">
    <subcellularLocation>
        <location evidence="1">Cell membrane</location>
        <topology evidence="1">Multi-pass membrane protein</topology>
    </subcellularLocation>
</comment>
<dbReference type="GO" id="GO:0005261">
    <property type="term" value="F:monoatomic cation channel activity"/>
    <property type="evidence" value="ECO:0007669"/>
    <property type="project" value="TreeGrafter"/>
</dbReference>
<dbReference type="GO" id="GO:0050982">
    <property type="term" value="P:detection of mechanical stimulus"/>
    <property type="evidence" value="ECO:0007669"/>
    <property type="project" value="TreeGrafter"/>
</dbReference>
<evidence type="ECO:0000256" key="2">
    <source>
        <dbReference type="ARBA" id="ARBA00007821"/>
    </source>
</evidence>
<feature type="transmembrane region" description="Helical" evidence="10">
    <location>
        <begin position="1428"/>
        <end position="1452"/>
    </location>
</feature>
<keyword evidence="7" id="KW-0406">Ion transport</keyword>
<dbReference type="PANTHER" id="PTHR13167:SF25">
    <property type="entry name" value="PIEZO-TYPE MECHANOSENSITIVE ION CHANNEL COMPONENT"/>
    <property type="match status" value="1"/>
</dbReference>
<dbReference type="GO" id="GO:0071260">
    <property type="term" value="P:cellular response to mechanical stimulus"/>
    <property type="evidence" value="ECO:0007669"/>
    <property type="project" value="TreeGrafter"/>
</dbReference>
<keyword evidence="9" id="KW-0407">Ion channel</keyword>
<dbReference type="PANTHER" id="PTHR13167">
    <property type="entry name" value="PIEZO-TYPE MECHANOSENSITIVE ION CHANNEL COMPONENT"/>
    <property type="match status" value="1"/>
</dbReference>
<keyword evidence="6 10" id="KW-1133">Transmembrane helix</keyword>
<dbReference type="InterPro" id="IPR056769">
    <property type="entry name" value="Piezo_TM1-24"/>
</dbReference>
<keyword evidence="5 10" id="KW-0812">Transmembrane</keyword>
<organism evidence="16 17">
    <name type="scientific">Parascaris univalens</name>
    <name type="common">Nematode worm</name>
    <dbReference type="NCBI Taxonomy" id="6257"/>
    <lineage>
        <taxon>Eukaryota</taxon>
        <taxon>Metazoa</taxon>
        <taxon>Ecdysozoa</taxon>
        <taxon>Nematoda</taxon>
        <taxon>Chromadorea</taxon>
        <taxon>Rhabditida</taxon>
        <taxon>Spirurina</taxon>
        <taxon>Ascaridomorpha</taxon>
        <taxon>Ascaridoidea</taxon>
        <taxon>Ascarididae</taxon>
        <taxon>Parascaris</taxon>
    </lineage>
</organism>
<feature type="domain" description="Piezo TM1-24" evidence="14">
    <location>
        <begin position="149"/>
        <end position="252"/>
    </location>
</feature>
<evidence type="ECO:0000256" key="8">
    <source>
        <dbReference type="ARBA" id="ARBA00023136"/>
    </source>
</evidence>
<keyword evidence="16" id="KW-1185">Reference proteome</keyword>
<evidence type="ECO:0000259" key="13">
    <source>
        <dbReference type="Pfam" id="PF23188"/>
    </source>
</evidence>
<feature type="transmembrane region" description="Helical" evidence="10">
    <location>
        <begin position="323"/>
        <end position="343"/>
    </location>
</feature>
<feature type="domain" description="Piezo THU9 and anchor" evidence="15">
    <location>
        <begin position="1211"/>
        <end position="1450"/>
    </location>
</feature>
<feature type="transmembrane region" description="Helical" evidence="10">
    <location>
        <begin position="1125"/>
        <end position="1147"/>
    </location>
</feature>
<dbReference type="Pfam" id="PF24871">
    <property type="entry name" value="Piezo_TM1-24"/>
    <property type="match status" value="1"/>
</dbReference>